<dbReference type="SUPFAM" id="SSF53474">
    <property type="entry name" value="alpha/beta-Hydrolases"/>
    <property type="match status" value="1"/>
</dbReference>
<keyword evidence="3" id="KW-1185">Reference proteome</keyword>
<dbReference type="GO" id="GO:0003824">
    <property type="term" value="F:catalytic activity"/>
    <property type="evidence" value="ECO:0007669"/>
    <property type="project" value="UniProtKB-ARBA"/>
</dbReference>
<dbReference type="Pfam" id="PF00561">
    <property type="entry name" value="Abhydrolase_1"/>
    <property type="match status" value="1"/>
</dbReference>
<dbReference type="PANTHER" id="PTHR43798">
    <property type="entry name" value="MONOACYLGLYCEROL LIPASE"/>
    <property type="match status" value="1"/>
</dbReference>
<dbReference type="Gene3D" id="3.40.50.1820">
    <property type="entry name" value="alpha/beta hydrolase"/>
    <property type="match status" value="2"/>
</dbReference>
<proteinExistence type="predicted"/>
<accession>A0A8J3KD98</accession>
<dbReference type="EMBL" id="BONH01000032">
    <property type="protein sequence ID" value="GIG00818.1"/>
    <property type="molecule type" value="Genomic_DNA"/>
</dbReference>
<dbReference type="Proteomes" id="UP000659904">
    <property type="component" value="Unassembled WGS sequence"/>
</dbReference>
<sequence>MNDYAYVEVDGVRLAYRVWGEPDAPPMVLLHGIGGGGPGDWDTVAAQLADRWRVYAVDQRGHGRGDRTSGYAIDLLVADVAGLLDALGLKGVVLIGHSLGGVVAYLFAARFPERVEALVVEDAGLMYPRTPVPPQRPEGELSFDWDAVLALRSQIDQPDPRWRDEARGITVPTLLISGGPASYVRQETIAELAQALPHGELTVIDAGHMVHQERPAEFVSAVRGFLTSRT</sequence>
<dbReference type="PANTHER" id="PTHR43798:SF33">
    <property type="entry name" value="HYDROLASE, PUTATIVE (AFU_ORTHOLOGUE AFUA_2G14860)-RELATED"/>
    <property type="match status" value="1"/>
</dbReference>
<gene>
    <name evidence="2" type="ORF">Cci01nite_59110</name>
</gene>
<dbReference type="InterPro" id="IPR000073">
    <property type="entry name" value="AB_hydrolase_1"/>
</dbReference>
<protein>
    <recommendedName>
        <fullName evidence="1">AB hydrolase-1 domain-containing protein</fullName>
    </recommendedName>
</protein>
<evidence type="ECO:0000259" key="1">
    <source>
        <dbReference type="Pfam" id="PF00561"/>
    </source>
</evidence>
<name>A0A8J3KD98_9ACTN</name>
<organism evidence="2 3">
    <name type="scientific">Catellatospora citrea</name>
    <dbReference type="NCBI Taxonomy" id="53366"/>
    <lineage>
        <taxon>Bacteria</taxon>
        <taxon>Bacillati</taxon>
        <taxon>Actinomycetota</taxon>
        <taxon>Actinomycetes</taxon>
        <taxon>Micromonosporales</taxon>
        <taxon>Micromonosporaceae</taxon>
        <taxon>Catellatospora</taxon>
    </lineage>
</organism>
<dbReference type="GO" id="GO:0016020">
    <property type="term" value="C:membrane"/>
    <property type="evidence" value="ECO:0007669"/>
    <property type="project" value="TreeGrafter"/>
</dbReference>
<dbReference type="AlphaFoldDB" id="A0A8J3KD98"/>
<feature type="domain" description="AB hydrolase-1" evidence="1">
    <location>
        <begin position="25"/>
        <end position="126"/>
    </location>
</feature>
<evidence type="ECO:0000313" key="2">
    <source>
        <dbReference type="EMBL" id="GIG00818.1"/>
    </source>
</evidence>
<dbReference type="InterPro" id="IPR029058">
    <property type="entry name" value="AB_hydrolase_fold"/>
</dbReference>
<comment type="caution">
    <text evidence="2">The sequence shown here is derived from an EMBL/GenBank/DDBJ whole genome shotgun (WGS) entry which is preliminary data.</text>
</comment>
<reference evidence="2 3" key="1">
    <citation type="submission" date="2021-01" db="EMBL/GenBank/DDBJ databases">
        <title>Whole genome shotgun sequence of Catellatospora citrea NBRC 14495.</title>
        <authorList>
            <person name="Komaki H."/>
            <person name="Tamura T."/>
        </authorList>
    </citation>
    <scope>NUCLEOTIDE SEQUENCE [LARGE SCALE GENOMIC DNA]</scope>
    <source>
        <strain evidence="2 3">NBRC 14495</strain>
    </source>
</reference>
<dbReference type="PRINTS" id="PR00111">
    <property type="entry name" value="ABHYDROLASE"/>
</dbReference>
<dbReference type="RefSeq" id="WP_120320545.1">
    <property type="nucleotide sequence ID" value="NZ_BONH01000032.1"/>
</dbReference>
<evidence type="ECO:0000313" key="3">
    <source>
        <dbReference type="Proteomes" id="UP000659904"/>
    </source>
</evidence>
<dbReference type="InterPro" id="IPR050266">
    <property type="entry name" value="AB_hydrolase_sf"/>
</dbReference>